<dbReference type="Gene3D" id="3.40.50.10420">
    <property type="entry name" value="NagB/RpiA/CoA transferase-like"/>
    <property type="match status" value="1"/>
</dbReference>
<evidence type="ECO:0000256" key="7">
    <source>
        <dbReference type="RuleBase" id="RU361279"/>
    </source>
</evidence>
<keyword evidence="9" id="KW-1185">Reference proteome</keyword>
<feature type="binding site" evidence="6">
    <location>
        <begin position="151"/>
        <end position="159"/>
    </location>
    <ligand>
        <name>ATP</name>
        <dbReference type="ChEBI" id="CHEBI:30616"/>
    </ligand>
</feature>
<dbReference type="GO" id="GO:0035999">
    <property type="term" value="P:tetrahydrofolate interconversion"/>
    <property type="evidence" value="ECO:0007669"/>
    <property type="project" value="TreeGrafter"/>
</dbReference>
<name>A0A8X6JQE5_9ARAC</name>
<comment type="cofactor">
    <cofactor evidence="7">
        <name>Mg(2+)</name>
        <dbReference type="ChEBI" id="CHEBI:18420"/>
    </cofactor>
</comment>
<dbReference type="GO" id="GO:0005524">
    <property type="term" value="F:ATP binding"/>
    <property type="evidence" value="ECO:0007669"/>
    <property type="project" value="UniProtKB-KW"/>
</dbReference>
<comment type="similarity">
    <text evidence="1 7">Belongs to the 5-formyltetrahydrofolate cyclo-ligase family.</text>
</comment>
<feature type="binding site" evidence="6">
    <location>
        <begin position="13"/>
        <end position="17"/>
    </location>
    <ligand>
        <name>ATP</name>
        <dbReference type="ChEBI" id="CHEBI:30616"/>
    </ligand>
</feature>
<protein>
    <recommendedName>
        <fullName evidence="5 7">5-formyltetrahydrofolate cyclo-ligase</fullName>
        <ecNumber evidence="5 7">6.3.3.2</ecNumber>
    </recommendedName>
</protein>
<evidence type="ECO:0000313" key="9">
    <source>
        <dbReference type="Proteomes" id="UP000886998"/>
    </source>
</evidence>
<dbReference type="GO" id="GO:0030272">
    <property type="term" value="F:5-formyltetrahydrofolate cyclo-ligase activity"/>
    <property type="evidence" value="ECO:0007669"/>
    <property type="project" value="UniProtKB-EC"/>
</dbReference>
<dbReference type="AlphaFoldDB" id="A0A8X6JQE5"/>
<accession>A0A8X6JQE5</accession>
<dbReference type="GO" id="GO:0005739">
    <property type="term" value="C:mitochondrion"/>
    <property type="evidence" value="ECO:0007669"/>
    <property type="project" value="TreeGrafter"/>
</dbReference>
<evidence type="ECO:0000256" key="5">
    <source>
        <dbReference type="ARBA" id="ARBA00038966"/>
    </source>
</evidence>
<evidence type="ECO:0000313" key="8">
    <source>
        <dbReference type="EMBL" id="GFS29392.1"/>
    </source>
</evidence>
<comment type="catalytic activity">
    <reaction evidence="4 7">
        <text>(6S)-5-formyl-5,6,7,8-tetrahydrofolate + ATP = (6R)-5,10-methenyltetrahydrofolate + ADP + phosphate</text>
        <dbReference type="Rhea" id="RHEA:10488"/>
        <dbReference type="ChEBI" id="CHEBI:30616"/>
        <dbReference type="ChEBI" id="CHEBI:43474"/>
        <dbReference type="ChEBI" id="CHEBI:57455"/>
        <dbReference type="ChEBI" id="CHEBI:57457"/>
        <dbReference type="ChEBI" id="CHEBI:456216"/>
        <dbReference type="EC" id="6.3.3.2"/>
    </reaction>
</comment>
<keyword evidence="7" id="KW-0479">Metal-binding</keyword>
<dbReference type="EC" id="6.3.3.2" evidence="5 7"/>
<evidence type="ECO:0000256" key="6">
    <source>
        <dbReference type="PIRSR" id="PIRSR006806-1"/>
    </source>
</evidence>
<keyword evidence="3 6" id="KW-0067">ATP-binding</keyword>
<evidence type="ECO:0000256" key="2">
    <source>
        <dbReference type="ARBA" id="ARBA00022741"/>
    </source>
</evidence>
<dbReference type="PANTHER" id="PTHR23407">
    <property type="entry name" value="ATPASE INHIBITOR/5-FORMYLTETRAHYDROFOLATE CYCLO-LIGASE"/>
    <property type="match status" value="1"/>
</dbReference>
<dbReference type="Pfam" id="PF01812">
    <property type="entry name" value="5-FTHF_cyc-lig"/>
    <property type="match status" value="1"/>
</dbReference>
<dbReference type="InterPro" id="IPR002698">
    <property type="entry name" value="FTHF_cligase"/>
</dbReference>
<keyword evidence="7" id="KW-0460">Magnesium</keyword>
<reference evidence="8" key="1">
    <citation type="submission" date="2020-08" db="EMBL/GenBank/DDBJ databases">
        <title>Multicomponent nature underlies the extraordinary mechanical properties of spider dragline silk.</title>
        <authorList>
            <person name="Kono N."/>
            <person name="Nakamura H."/>
            <person name="Mori M."/>
            <person name="Yoshida Y."/>
            <person name="Ohtoshi R."/>
            <person name="Malay A.D."/>
            <person name="Moran D.A.P."/>
            <person name="Tomita M."/>
            <person name="Numata K."/>
            <person name="Arakawa K."/>
        </authorList>
    </citation>
    <scope>NUCLEOTIDE SEQUENCE</scope>
</reference>
<comment type="caution">
    <text evidence="8">The sequence shown here is derived from an EMBL/GenBank/DDBJ whole genome shotgun (WGS) entry which is preliminary data.</text>
</comment>
<evidence type="ECO:0000256" key="1">
    <source>
        <dbReference type="ARBA" id="ARBA00010638"/>
    </source>
</evidence>
<gene>
    <name evidence="8" type="primary">Mthfs</name>
    <name evidence="8" type="ORF">TNIN_221511</name>
</gene>
<dbReference type="InterPro" id="IPR037171">
    <property type="entry name" value="NagB/RpiA_transferase-like"/>
</dbReference>
<evidence type="ECO:0000256" key="4">
    <source>
        <dbReference type="ARBA" id="ARBA00036539"/>
    </source>
</evidence>
<dbReference type="FunFam" id="3.40.50.10420:FF:000007">
    <property type="entry name" value="5-formyltetrahydrofolate cyclo-ligase"/>
    <property type="match status" value="1"/>
</dbReference>
<dbReference type="EMBL" id="BMAV01024005">
    <property type="protein sequence ID" value="GFS29392.1"/>
    <property type="molecule type" value="Genomic_DNA"/>
</dbReference>
<dbReference type="Proteomes" id="UP000886998">
    <property type="component" value="Unassembled WGS sequence"/>
</dbReference>
<dbReference type="InterPro" id="IPR024185">
    <property type="entry name" value="FTHF_cligase-like_sf"/>
</dbReference>
<sequence length="206" mass="23375">MSGVATGALRAAKAALRGELRKRIASIPHEELSRQSKLVTEKVLEHSRFKSSRRVSLYLSINEEIRVQTWGILEQMLEQDKECFVPKFYPNSHQMTMLKVYSLEDYAKLVADDWTVKPPCDEDLQREDAATTGGLDLMIVPGLGFTKRGHRLGGGKGYYDAYIQNCSLDPHGRPYTISLAFKEQILHSIPCDVHDFMVDEVIYPNE</sequence>
<dbReference type="PIRSF" id="PIRSF006806">
    <property type="entry name" value="FTHF_cligase"/>
    <property type="match status" value="1"/>
</dbReference>
<feature type="binding site" evidence="6">
    <location>
        <position position="59"/>
    </location>
    <ligand>
        <name>substrate</name>
    </ligand>
</feature>
<feature type="binding site" evidence="6">
    <location>
        <position position="64"/>
    </location>
    <ligand>
        <name>substrate</name>
    </ligand>
</feature>
<dbReference type="GO" id="GO:0046872">
    <property type="term" value="F:metal ion binding"/>
    <property type="evidence" value="ECO:0007669"/>
    <property type="project" value="UniProtKB-KW"/>
</dbReference>
<dbReference type="PANTHER" id="PTHR23407:SF1">
    <property type="entry name" value="5-FORMYLTETRAHYDROFOLATE CYCLO-LIGASE"/>
    <property type="match status" value="1"/>
</dbReference>
<dbReference type="NCBIfam" id="TIGR02727">
    <property type="entry name" value="MTHFS_bact"/>
    <property type="match status" value="1"/>
</dbReference>
<evidence type="ECO:0000256" key="3">
    <source>
        <dbReference type="ARBA" id="ARBA00022840"/>
    </source>
</evidence>
<dbReference type="GO" id="GO:0009396">
    <property type="term" value="P:folic acid-containing compound biosynthetic process"/>
    <property type="evidence" value="ECO:0007669"/>
    <property type="project" value="TreeGrafter"/>
</dbReference>
<organism evidence="8 9">
    <name type="scientific">Trichonephila inaurata madagascariensis</name>
    <dbReference type="NCBI Taxonomy" id="2747483"/>
    <lineage>
        <taxon>Eukaryota</taxon>
        <taxon>Metazoa</taxon>
        <taxon>Ecdysozoa</taxon>
        <taxon>Arthropoda</taxon>
        <taxon>Chelicerata</taxon>
        <taxon>Arachnida</taxon>
        <taxon>Araneae</taxon>
        <taxon>Araneomorphae</taxon>
        <taxon>Entelegynae</taxon>
        <taxon>Araneoidea</taxon>
        <taxon>Nephilidae</taxon>
        <taxon>Trichonephila</taxon>
        <taxon>Trichonephila inaurata</taxon>
    </lineage>
</organism>
<keyword evidence="2 6" id="KW-0547">Nucleotide-binding</keyword>
<proteinExistence type="inferred from homology"/>
<dbReference type="SUPFAM" id="SSF100950">
    <property type="entry name" value="NagB/RpiA/CoA transferase-like"/>
    <property type="match status" value="1"/>
</dbReference>